<evidence type="ECO:0000313" key="3">
    <source>
        <dbReference type="EMBL" id="SFL31021.1"/>
    </source>
</evidence>
<gene>
    <name evidence="3" type="ORF">SAMN04488125_112132</name>
</gene>
<dbReference type="STRING" id="414703.SAMN04488125_112132"/>
<dbReference type="Proteomes" id="UP000198804">
    <property type="component" value="Unassembled WGS sequence"/>
</dbReference>
<keyword evidence="2" id="KW-0812">Transmembrane</keyword>
<reference evidence="4" key="1">
    <citation type="submission" date="2016-10" db="EMBL/GenBank/DDBJ databases">
        <authorList>
            <person name="Varghese N."/>
            <person name="Submissions S."/>
        </authorList>
    </citation>
    <scope>NUCLEOTIDE SEQUENCE [LARGE SCALE GENOMIC DNA]</scope>
    <source>
        <strain evidence="4">CGMCC 1.6474</strain>
    </source>
</reference>
<feature type="region of interest" description="Disordered" evidence="1">
    <location>
        <begin position="53"/>
        <end position="75"/>
    </location>
</feature>
<keyword evidence="2" id="KW-1133">Transmembrane helix</keyword>
<evidence type="ECO:0000313" key="4">
    <source>
        <dbReference type="Proteomes" id="UP000198804"/>
    </source>
</evidence>
<dbReference type="RefSeq" id="WP_091948025.1">
    <property type="nucleotide sequence ID" value="NZ_FOSV01000012.1"/>
</dbReference>
<keyword evidence="2" id="KW-0472">Membrane</keyword>
<feature type="transmembrane region" description="Helical" evidence="2">
    <location>
        <begin position="25"/>
        <end position="43"/>
    </location>
</feature>
<evidence type="ECO:0000256" key="1">
    <source>
        <dbReference type="SAM" id="MobiDB-lite"/>
    </source>
</evidence>
<evidence type="ECO:0000256" key="2">
    <source>
        <dbReference type="SAM" id="Phobius"/>
    </source>
</evidence>
<keyword evidence="4" id="KW-1185">Reference proteome</keyword>
<proteinExistence type="predicted"/>
<organism evidence="3 4">
    <name type="scientific">Methylorubrum salsuginis</name>
    <dbReference type="NCBI Taxonomy" id="414703"/>
    <lineage>
        <taxon>Bacteria</taxon>
        <taxon>Pseudomonadati</taxon>
        <taxon>Pseudomonadota</taxon>
        <taxon>Alphaproteobacteria</taxon>
        <taxon>Hyphomicrobiales</taxon>
        <taxon>Methylobacteriaceae</taxon>
        <taxon>Methylorubrum</taxon>
    </lineage>
</organism>
<dbReference type="EMBL" id="FOSV01000012">
    <property type="protein sequence ID" value="SFL31021.1"/>
    <property type="molecule type" value="Genomic_DNA"/>
</dbReference>
<name>A0A1I4GPD3_9HYPH</name>
<protein>
    <submittedName>
        <fullName evidence="3">Uncharacterized protein</fullName>
    </submittedName>
</protein>
<dbReference type="AlphaFoldDB" id="A0A1I4GPD3"/>
<accession>A0A1I4GPD3</accession>
<sequence>MLTILLAIALAVVLALIFLRRRNLGFLMSLGSLLAALLMMIWMQNMGLLPGSQGPLSDARPQTLLDGPKRAPEAP</sequence>
<dbReference type="OrthoDB" id="8003976at2"/>